<evidence type="ECO:0000313" key="2">
    <source>
        <dbReference type="Proteomes" id="UP000095280"/>
    </source>
</evidence>
<organism evidence="2 3">
    <name type="scientific">Macrostomum lignano</name>
    <dbReference type="NCBI Taxonomy" id="282301"/>
    <lineage>
        <taxon>Eukaryota</taxon>
        <taxon>Metazoa</taxon>
        <taxon>Spiralia</taxon>
        <taxon>Lophotrochozoa</taxon>
        <taxon>Platyhelminthes</taxon>
        <taxon>Rhabditophora</taxon>
        <taxon>Macrostomorpha</taxon>
        <taxon>Macrostomida</taxon>
        <taxon>Macrostomidae</taxon>
        <taxon>Macrostomum</taxon>
    </lineage>
</organism>
<reference evidence="3" key="1">
    <citation type="submission" date="2016-11" db="UniProtKB">
        <authorList>
            <consortium name="WormBaseParasite"/>
        </authorList>
    </citation>
    <scope>IDENTIFICATION</scope>
</reference>
<accession>A0A1I8F782</accession>
<name>A0A1I8F782_9PLAT</name>
<proteinExistence type="predicted"/>
<evidence type="ECO:0000313" key="3">
    <source>
        <dbReference type="WBParaSite" id="maker-unitig_23303-snap-gene-0.2-mRNA-1"/>
    </source>
</evidence>
<protein>
    <submittedName>
        <fullName evidence="3">Transmembrane protein</fullName>
    </submittedName>
</protein>
<dbReference type="AlphaFoldDB" id="A0A1I8F782"/>
<feature type="region of interest" description="Disordered" evidence="1">
    <location>
        <begin position="48"/>
        <end position="72"/>
    </location>
</feature>
<evidence type="ECO:0000256" key="1">
    <source>
        <dbReference type="SAM" id="MobiDB-lite"/>
    </source>
</evidence>
<feature type="region of interest" description="Disordered" evidence="1">
    <location>
        <begin position="1"/>
        <end position="23"/>
    </location>
</feature>
<dbReference type="Proteomes" id="UP000095280">
    <property type="component" value="Unplaced"/>
</dbReference>
<dbReference type="WBParaSite" id="maker-unitig_23303-snap-gene-0.2-mRNA-1">
    <property type="protein sequence ID" value="maker-unitig_23303-snap-gene-0.2-mRNA-1"/>
    <property type="gene ID" value="maker-unitig_23303-snap-gene-0.2"/>
</dbReference>
<keyword evidence="2" id="KW-1185">Reference proteome</keyword>
<sequence length="371" mass="41195">MASRQSGNSAKLPEAGGLSLGPRRRRLLEGTLPLVRCPPLAVAAGEEQREASPGCPSADKAAPHAAADRRNNGDLSGYTEWRMWEDRKRTLKSFGVGLVLSRFDPNCERKGIPQKNFCNNKQRRKKQKLLPSAFRAFLSVVFLSAALSMRAARGIINVSAAGLFIRVRSDLITNSGRAHPHRAEKLPRQDPWFDSVSGSTHSGLCVHERLGPDRSSAERGLVKVPEGFFSAEHPNTKMMANLLMQGDYTRLRSLMDRSNAGATAIFQVADRGCQNNKRSMFHRQAVLYLSLVGLAIYYSTKVRQRRSSSKRAEPPCCAANSPPGCREQRRYSDVPSPEYIAVLMESFDCVAPLIRLRFWEPYEDLLAAVPV</sequence>